<name>A0A087TLA6_STEMI</name>
<dbReference type="EMBL" id="KK115740">
    <property type="protein sequence ID" value="KFM65895.1"/>
    <property type="molecule type" value="Genomic_DNA"/>
</dbReference>
<sequence>MRLGKEEKKREIACMIENKFEAMEGRIDTVEDKVGEIQESIASGEKMDKGKLNVNITLGSAAYHHTAYVADIRDPCILGLDFLRKYNFSLDFKNNKLLSASEDMTIDHQKGYSAENADVSRERPSSESSRNHARSKRNPRLPAIRYPRCSNVWDSCKIWLEESSFPNDTIEHLRTEEELQALIETVNNASENTNSETENVSSIDNNDPSQNDSPPELNFKTQKKNEVALALIETDILCRQEQHAAGIEKDNEREDKDEGNTQSKKSGSIRKYRDFLAMAVTLTCSIDVIGKFQWGRNEGKFQWGRKTLANFPE</sequence>
<keyword evidence="3" id="KW-1185">Reference proteome</keyword>
<dbReference type="InterPro" id="IPR021109">
    <property type="entry name" value="Peptidase_aspartic_dom_sf"/>
</dbReference>
<feature type="compositionally biased region" description="Low complexity" evidence="1">
    <location>
        <begin position="188"/>
        <end position="202"/>
    </location>
</feature>
<protein>
    <submittedName>
        <fullName evidence="2">Uncharacterized protein</fullName>
    </submittedName>
</protein>
<evidence type="ECO:0000313" key="3">
    <source>
        <dbReference type="Proteomes" id="UP000054359"/>
    </source>
</evidence>
<evidence type="ECO:0000313" key="2">
    <source>
        <dbReference type="EMBL" id="KFM65895.1"/>
    </source>
</evidence>
<reference evidence="2 3" key="1">
    <citation type="submission" date="2013-11" db="EMBL/GenBank/DDBJ databases">
        <title>Genome sequencing of Stegodyphus mimosarum.</title>
        <authorList>
            <person name="Bechsgaard J."/>
        </authorList>
    </citation>
    <scope>NUCLEOTIDE SEQUENCE [LARGE SCALE GENOMIC DNA]</scope>
</reference>
<dbReference type="Proteomes" id="UP000054359">
    <property type="component" value="Unassembled WGS sequence"/>
</dbReference>
<accession>A0A087TLA6</accession>
<dbReference type="Gene3D" id="2.40.70.10">
    <property type="entry name" value="Acid Proteases"/>
    <property type="match status" value="1"/>
</dbReference>
<proteinExistence type="predicted"/>
<gene>
    <name evidence="2" type="ORF">X975_18868</name>
</gene>
<dbReference type="AlphaFoldDB" id="A0A087TLA6"/>
<feature type="region of interest" description="Disordered" evidence="1">
    <location>
        <begin position="111"/>
        <end position="139"/>
    </location>
</feature>
<organism evidence="2 3">
    <name type="scientific">Stegodyphus mimosarum</name>
    <name type="common">African social velvet spider</name>
    <dbReference type="NCBI Taxonomy" id="407821"/>
    <lineage>
        <taxon>Eukaryota</taxon>
        <taxon>Metazoa</taxon>
        <taxon>Ecdysozoa</taxon>
        <taxon>Arthropoda</taxon>
        <taxon>Chelicerata</taxon>
        <taxon>Arachnida</taxon>
        <taxon>Araneae</taxon>
        <taxon>Araneomorphae</taxon>
        <taxon>Entelegynae</taxon>
        <taxon>Eresoidea</taxon>
        <taxon>Eresidae</taxon>
        <taxon>Stegodyphus</taxon>
    </lineage>
</organism>
<feature type="non-terminal residue" evidence="2">
    <location>
        <position position="313"/>
    </location>
</feature>
<evidence type="ECO:0000256" key="1">
    <source>
        <dbReference type="SAM" id="MobiDB-lite"/>
    </source>
</evidence>
<feature type="region of interest" description="Disordered" evidence="1">
    <location>
        <begin position="245"/>
        <end position="267"/>
    </location>
</feature>
<feature type="region of interest" description="Disordered" evidence="1">
    <location>
        <begin position="188"/>
        <end position="219"/>
    </location>
</feature>
<feature type="compositionally biased region" description="Polar residues" evidence="1">
    <location>
        <begin position="203"/>
        <end position="213"/>
    </location>
</feature>
<dbReference type="OrthoDB" id="10657141at2759"/>
<feature type="compositionally biased region" description="Basic and acidic residues" evidence="1">
    <location>
        <begin position="245"/>
        <end position="259"/>
    </location>
</feature>